<dbReference type="Pfam" id="PF07331">
    <property type="entry name" value="TctB"/>
    <property type="match status" value="1"/>
</dbReference>
<dbReference type="InterPro" id="IPR009936">
    <property type="entry name" value="DUF1468"/>
</dbReference>
<dbReference type="EMBL" id="LSTO01000001">
    <property type="protein sequence ID" value="OWW19791.1"/>
    <property type="molecule type" value="Genomic_DNA"/>
</dbReference>
<gene>
    <name evidence="3" type="ORF">AYR66_10030</name>
</gene>
<feature type="transmembrane region" description="Helical" evidence="1">
    <location>
        <begin position="12"/>
        <end position="28"/>
    </location>
</feature>
<evidence type="ECO:0000313" key="4">
    <source>
        <dbReference type="Proteomes" id="UP000197535"/>
    </source>
</evidence>
<evidence type="ECO:0000259" key="2">
    <source>
        <dbReference type="Pfam" id="PF07331"/>
    </source>
</evidence>
<feature type="transmembrane region" description="Helical" evidence="1">
    <location>
        <begin position="40"/>
        <end position="60"/>
    </location>
</feature>
<dbReference type="OrthoDB" id="7029611at2"/>
<keyword evidence="4" id="KW-1185">Reference proteome</keyword>
<keyword evidence="1" id="KW-0812">Transmembrane</keyword>
<comment type="caution">
    <text evidence="3">The sequence shown here is derived from an EMBL/GenBank/DDBJ whole genome shotgun (WGS) entry which is preliminary data.</text>
</comment>
<evidence type="ECO:0000256" key="1">
    <source>
        <dbReference type="SAM" id="Phobius"/>
    </source>
</evidence>
<dbReference type="Proteomes" id="UP000197535">
    <property type="component" value="Unassembled WGS sequence"/>
</dbReference>
<proteinExistence type="predicted"/>
<name>A0A254TAW6_9BURK</name>
<dbReference type="AlphaFoldDB" id="A0A254TAW6"/>
<keyword evidence="1" id="KW-1133">Transmembrane helix</keyword>
<organism evidence="3 4">
    <name type="scientific">Noviherbaspirillum denitrificans</name>
    <dbReference type="NCBI Taxonomy" id="1968433"/>
    <lineage>
        <taxon>Bacteria</taxon>
        <taxon>Pseudomonadati</taxon>
        <taxon>Pseudomonadota</taxon>
        <taxon>Betaproteobacteria</taxon>
        <taxon>Burkholderiales</taxon>
        <taxon>Oxalobacteraceae</taxon>
        <taxon>Noviherbaspirillum</taxon>
    </lineage>
</organism>
<sequence>MPSFIRDPKDFWSGVIFIIVGLAAVIIGRDYSMGTAGRMGPAYFPTILGGILTLIGLVGVGRSMFKSGEGIGRFAVRENALILVATVLFGVLIRGAGLAVAVVVLVMISGYASVKFKVVPFLAVAVGLAVFAVLVFTIGLGLPMPMFGPWLGF</sequence>
<dbReference type="RefSeq" id="WP_088706699.1">
    <property type="nucleotide sequence ID" value="NZ_LSTO01000001.1"/>
</dbReference>
<keyword evidence="1" id="KW-0472">Membrane</keyword>
<feature type="domain" description="DUF1468" evidence="2">
    <location>
        <begin position="12"/>
        <end position="145"/>
    </location>
</feature>
<protein>
    <submittedName>
        <fullName evidence="3">Small permease of tripartite tricarboxylate transporter</fullName>
    </submittedName>
</protein>
<reference evidence="3 4" key="1">
    <citation type="submission" date="2016-02" db="EMBL/GenBank/DDBJ databases">
        <authorList>
            <person name="Wen L."/>
            <person name="He K."/>
            <person name="Yang H."/>
        </authorList>
    </citation>
    <scope>NUCLEOTIDE SEQUENCE [LARGE SCALE GENOMIC DNA]</scope>
    <source>
        <strain evidence="3 4">TSA40</strain>
    </source>
</reference>
<feature type="transmembrane region" description="Helical" evidence="1">
    <location>
        <begin position="80"/>
        <end position="106"/>
    </location>
</feature>
<accession>A0A254TAW6</accession>
<evidence type="ECO:0000313" key="3">
    <source>
        <dbReference type="EMBL" id="OWW19791.1"/>
    </source>
</evidence>
<feature type="transmembrane region" description="Helical" evidence="1">
    <location>
        <begin position="118"/>
        <end position="142"/>
    </location>
</feature>